<dbReference type="Proteomes" id="UP001596023">
    <property type="component" value="Unassembled WGS sequence"/>
</dbReference>
<evidence type="ECO:0000313" key="2">
    <source>
        <dbReference type="Proteomes" id="UP001596023"/>
    </source>
</evidence>
<evidence type="ECO:0000313" key="1">
    <source>
        <dbReference type="EMBL" id="MFC4672566.1"/>
    </source>
</evidence>
<dbReference type="RefSeq" id="WP_379993755.1">
    <property type="nucleotide sequence ID" value="NZ_JBHSGN010000015.1"/>
</dbReference>
<proteinExistence type="predicted"/>
<sequence>MRTKKGLRLRTIGREYIVSGEGLEQVDFNKLIALNKSAAYLWQEVEGYDFEVQTLTGLLIAKYDISDEQALADAADVADSWIKAGIAEE</sequence>
<comment type="caution">
    <text evidence="1">The sequence shown here is derived from an EMBL/GenBank/DDBJ whole genome shotgun (WGS) entry which is preliminary data.</text>
</comment>
<reference evidence="2" key="1">
    <citation type="journal article" date="2019" name="Int. J. Syst. Evol. Microbiol.">
        <title>The Global Catalogue of Microorganisms (GCM) 10K type strain sequencing project: providing services to taxonomists for standard genome sequencing and annotation.</title>
        <authorList>
            <consortium name="The Broad Institute Genomics Platform"/>
            <consortium name="The Broad Institute Genome Sequencing Center for Infectious Disease"/>
            <person name="Wu L."/>
            <person name="Ma J."/>
        </authorList>
    </citation>
    <scope>NUCLEOTIDE SEQUENCE [LARGE SCALE GENOMIC DNA]</scope>
    <source>
        <strain evidence="2">CCUG 66188</strain>
    </source>
</reference>
<protein>
    <submittedName>
        <fullName evidence="1">PqqD family peptide modification chaperone</fullName>
    </submittedName>
</protein>
<keyword evidence="2" id="KW-1185">Reference proteome</keyword>
<organism evidence="1 2">
    <name type="scientific">Dysgonomonas termitidis</name>
    <dbReference type="NCBI Taxonomy" id="1516126"/>
    <lineage>
        <taxon>Bacteria</taxon>
        <taxon>Pseudomonadati</taxon>
        <taxon>Bacteroidota</taxon>
        <taxon>Bacteroidia</taxon>
        <taxon>Bacteroidales</taxon>
        <taxon>Dysgonomonadaceae</taxon>
        <taxon>Dysgonomonas</taxon>
    </lineage>
</organism>
<name>A0ABV9KRK6_9BACT</name>
<dbReference type="InterPro" id="IPR008792">
    <property type="entry name" value="PQQD"/>
</dbReference>
<dbReference type="Pfam" id="PF05402">
    <property type="entry name" value="PqqD"/>
    <property type="match status" value="1"/>
</dbReference>
<gene>
    <name evidence="1" type="ORF">ACFO6W_02550</name>
</gene>
<accession>A0ABV9KRK6</accession>
<dbReference type="EMBL" id="JBHSGN010000015">
    <property type="protein sequence ID" value="MFC4672566.1"/>
    <property type="molecule type" value="Genomic_DNA"/>
</dbReference>